<organism evidence="1 2">
    <name type="scientific">Massilia forsythiae</name>
    <dbReference type="NCBI Taxonomy" id="2728020"/>
    <lineage>
        <taxon>Bacteria</taxon>
        <taxon>Pseudomonadati</taxon>
        <taxon>Pseudomonadota</taxon>
        <taxon>Betaproteobacteria</taxon>
        <taxon>Burkholderiales</taxon>
        <taxon>Oxalobacteraceae</taxon>
        <taxon>Telluria group</taxon>
        <taxon>Massilia</taxon>
    </lineage>
</organism>
<dbReference type="Proteomes" id="UP000502415">
    <property type="component" value="Chromosome"/>
</dbReference>
<dbReference type="KEGG" id="mfy:HH212_15105"/>
<dbReference type="EMBL" id="CP051685">
    <property type="protein sequence ID" value="QJE01198.1"/>
    <property type="molecule type" value="Genomic_DNA"/>
</dbReference>
<evidence type="ECO:0000313" key="1">
    <source>
        <dbReference type="EMBL" id="QJE01198.1"/>
    </source>
</evidence>
<evidence type="ECO:0000313" key="2">
    <source>
        <dbReference type="Proteomes" id="UP000502415"/>
    </source>
</evidence>
<dbReference type="RefSeq" id="WP_170203226.1">
    <property type="nucleotide sequence ID" value="NZ_CP051685.1"/>
</dbReference>
<keyword evidence="2" id="KW-1185">Reference proteome</keyword>
<dbReference type="AlphaFoldDB" id="A0A7Z2ZT45"/>
<name>A0A7Z2ZT45_9BURK</name>
<gene>
    <name evidence="1" type="ORF">HH212_15105</name>
</gene>
<accession>A0A7Z2ZT45</accession>
<proteinExistence type="predicted"/>
<protein>
    <submittedName>
        <fullName evidence="1">Uncharacterized protein</fullName>
    </submittedName>
</protein>
<sequence>MLIEFRSDVPQEVRLLLCGRMIGTVVEIDGERYRVDDFDLKSREFRVRRVLSGNQVVPNTATENVFFQNIKHLVVG</sequence>
<reference evidence="1 2" key="1">
    <citation type="submission" date="2020-04" db="EMBL/GenBank/DDBJ databases">
        <title>Genome sequencing of novel species.</title>
        <authorList>
            <person name="Heo J."/>
            <person name="Kim S.-J."/>
            <person name="Kim J.-S."/>
            <person name="Hong S.-B."/>
            <person name="Kwon S.-W."/>
        </authorList>
    </citation>
    <scope>NUCLEOTIDE SEQUENCE [LARGE SCALE GENOMIC DNA]</scope>
    <source>
        <strain evidence="1 2">GN2-R2</strain>
    </source>
</reference>